<comment type="caution">
    <text evidence="2">The sequence shown here is derived from an EMBL/GenBank/DDBJ whole genome shotgun (WGS) entry which is preliminary data.</text>
</comment>
<evidence type="ECO:0000313" key="2">
    <source>
        <dbReference type="EMBL" id="KAJ8418201.1"/>
    </source>
</evidence>
<organism evidence="2 3">
    <name type="scientific">Aldrovandia affinis</name>
    <dbReference type="NCBI Taxonomy" id="143900"/>
    <lineage>
        <taxon>Eukaryota</taxon>
        <taxon>Metazoa</taxon>
        <taxon>Chordata</taxon>
        <taxon>Craniata</taxon>
        <taxon>Vertebrata</taxon>
        <taxon>Euteleostomi</taxon>
        <taxon>Actinopterygii</taxon>
        <taxon>Neopterygii</taxon>
        <taxon>Teleostei</taxon>
        <taxon>Notacanthiformes</taxon>
        <taxon>Halosauridae</taxon>
        <taxon>Aldrovandia</taxon>
    </lineage>
</organism>
<reference evidence="2" key="1">
    <citation type="journal article" date="2023" name="Science">
        <title>Genome structures resolve the early diversification of teleost fishes.</title>
        <authorList>
            <person name="Parey E."/>
            <person name="Louis A."/>
            <person name="Montfort J."/>
            <person name="Bouchez O."/>
            <person name="Roques C."/>
            <person name="Iampietro C."/>
            <person name="Lluch J."/>
            <person name="Castinel A."/>
            <person name="Donnadieu C."/>
            <person name="Desvignes T."/>
            <person name="Floi Bucao C."/>
            <person name="Jouanno E."/>
            <person name="Wen M."/>
            <person name="Mejri S."/>
            <person name="Dirks R."/>
            <person name="Jansen H."/>
            <person name="Henkel C."/>
            <person name="Chen W.J."/>
            <person name="Zahm M."/>
            <person name="Cabau C."/>
            <person name="Klopp C."/>
            <person name="Thompson A.W."/>
            <person name="Robinson-Rechavi M."/>
            <person name="Braasch I."/>
            <person name="Lecointre G."/>
            <person name="Bobe J."/>
            <person name="Postlethwait J.H."/>
            <person name="Berthelot C."/>
            <person name="Roest Crollius H."/>
            <person name="Guiguen Y."/>
        </authorList>
    </citation>
    <scope>NUCLEOTIDE SEQUENCE</scope>
    <source>
        <strain evidence="2">NC1722</strain>
    </source>
</reference>
<dbReference type="EMBL" id="JAINUG010000002">
    <property type="protein sequence ID" value="KAJ8418201.1"/>
    <property type="molecule type" value="Genomic_DNA"/>
</dbReference>
<evidence type="ECO:0000256" key="1">
    <source>
        <dbReference type="SAM" id="MobiDB-lite"/>
    </source>
</evidence>
<feature type="region of interest" description="Disordered" evidence="1">
    <location>
        <begin position="73"/>
        <end position="97"/>
    </location>
</feature>
<keyword evidence="3" id="KW-1185">Reference proteome</keyword>
<gene>
    <name evidence="2" type="ORF">AAFF_G00139100</name>
</gene>
<proteinExistence type="predicted"/>
<accession>A0AAD7TC22</accession>
<evidence type="ECO:0000313" key="3">
    <source>
        <dbReference type="Proteomes" id="UP001221898"/>
    </source>
</evidence>
<sequence length="97" mass="10639">MMMPVTDFLQELTAKSPTVTTVEPLDYNAAIGLQASSNEHRRNGVTSRLLPGAFTFACVTQRSVAFEQTGDVYASKRNSRASPTHAPEVPARDFHSR</sequence>
<dbReference type="Proteomes" id="UP001221898">
    <property type="component" value="Unassembled WGS sequence"/>
</dbReference>
<protein>
    <submittedName>
        <fullName evidence="2">Uncharacterized protein</fullName>
    </submittedName>
</protein>
<name>A0AAD7TC22_9TELE</name>
<dbReference type="AlphaFoldDB" id="A0AAD7TC22"/>